<dbReference type="InterPro" id="IPR016186">
    <property type="entry name" value="C-type_lectin-like/link_sf"/>
</dbReference>
<keyword evidence="3" id="KW-1185">Reference proteome</keyword>
<dbReference type="CDD" id="cd00037">
    <property type="entry name" value="CLECT"/>
    <property type="match status" value="1"/>
</dbReference>
<dbReference type="InterPro" id="IPR016187">
    <property type="entry name" value="CTDL_fold"/>
</dbReference>
<feature type="domain" description="C-type lectin" evidence="2">
    <location>
        <begin position="27"/>
        <end position="147"/>
    </location>
</feature>
<feature type="signal peptide" evidence="1">
    <location>
        <begin position="1"/>
        <end position="18"/>
    </location>
</feature>
<feature type="chain" id="PRO_5027050850" evidence="1">
    <location>
        <begin position="19"/>
        <end position="193"/>
    </location>
</feature>
<sequence length="193" mass="22395">MLTVRSLCTISLLSCVLATCREGFKRVGTKCYIISDNEMEWIMATEFCLEKKAQMLVVESATEREILLPFFKSEGIELSCYWKGVWTAINCLKKDRDFVVHPTNEQIPFNMWGPDQPNNSYQKCVPLCYHYKPAKLVYHDWDCDSTRFRAVCQYPEPPEEVEICVEVEQAPPYCKPLKYYDSPNIKPLAKIAL</sequence>
<dbReference type="Gene3D" id="3.10.100.10">
    <property type="entry name" value="Mannose-Binding Protein A, subunit A"/>
    <property type="match status" value="1"/>
</dbReference>
<dbReference type="InterPro" id="IPR001304">
    <property type="entry name" value="C-type_lectin-like"/>
</dbReference>
<name>A0A6J2U8E4_DROLE</name>
<reference evidence="4" key="1">
    <citation type="submission" date="2025-08" db="UniProtKB">
        <authorList>
            <consortium name="RefSeq"/>
        </authorList>
    </citation>
    <scope>IDENTIFICATION</scope>
    <source>
        <strain evidence="4">11010-0011.00</strain>
        <tissue evidence="4">Whole body</tissue>
    </source>
</reference>
<dbReference type="AlphaFoldDB" id="A0A6J2U8E4"/>
<evidence type="ECO:0000259" key="2">
    <source>
        <dbReference type="PROSITE" id="PS50041"/>
    </source>
</evidence>
<dbReference type="GeneID" id="115631900"/>
<organism evidence="3 4">
    <name type="scientific">Drosophila lebanonensis</name>
    <name type="common">Fruit fly</name>
    <name type="synonym">Scaptodrosophila lebanonensis</name>
    <dbReference type="NCBI Taxonomy" id="7225"/>
    <lineage>
        <taxon>Eukaryota</taxon>
        <taxon>Metazoa</taxon>
        <taxon>Ecdysozoa</taxon>
        <taxon>Arthropoda</taxon>
        <taxon>Hexapoda</taxon>
        <taxon>Insecta</taxon>
        <taxon>Pterygota</taxon>
        <taxon>Neoptera</taxon>
        <taxon>Endopterygota</taxon>
        <taxon>Diptera</taxon>
        <taxon>Brachycera</taxon>
        <taxon>Muscomorpha</taxon>
        <taxon>Ephydroidea</taxon>
        <taxon>Drosophilidae</taxon>
        <taxon>Scaptodrosophila</taxon>
    </lineage>
</organism>
<proteinExistence type="predicted"/>
<accession>A0A6J2U8E4</accession>
<evidence type="ECO:0000313" key="3">
    <source>
        <dbReference type="Proteomes" id="UP000504634"/>
    </source>
</evidence>
<dbReference type="Proteomes" id="UP000504634">
    <property type="component" value="Unplaced"/>
</dbReference>
<keyword evidence="1" id="KW-0732">Signal</keyword>
<gene>
    <name evidence="4" type="primary">LOC115631900</name>
</gene>
<dbReference type="PROSITE" id="PS50041">
    <property type="entry name" value="C_TYPE_LECTIN_2"/>
    <property type="match status" value="1"/>
</dbReference>
<dbReference type="SMART" id="SM00034">
    <property type="entry name" value="CLECT"/>
    <property type="match status" value="1"/>
</dbReference>
<dbReference type="RefSeq" id="XP_030384609.1">
    <property type="nucleotide sequence ID" value="XM_030528749.1"/>
</dbReference>
<evidence type="ECO:0000313" key="4">
    <source>
        <dbReference type="RefSeq" id="XP_030384609.1"/>
    </source>
</evidence>
<protein>
    <submittedName>
        <fullName evidence="4">C-type lectin domain family 6 member A-like</fullName>
    </submittedName>
</protein>
<dbReference type="SUPFAM" id="SSF56436">
    <property type="entry name" value="C-type lectin-like"/>
    <property type="match status" value="1"/>
</dbReference>
<dbReference type="OrthoDB" id="6727623at2759"/>
<evidence type="ECO:0000256" key="1">
    <source>
        <dbReference type="SAM" id="SignalP"/>
    </source>
</evidence>